<evidence type="ECO:0000313" key="4">
    <source>
        <dbReference type="Proteomes" id="UP000274515"/>
    </source>
</evidence>
<dbReference type="InterPro" id="IPR013094">
    <property type="entry name" value="AB_hydrolase_3"/>
</dbReference>
<dbReference type="SUPFAM" id="SSF53474">
    <property type="entry name" value="alpha/beta-Hydrolases"/>
    <property type="match status" value="1"/>
</dbReference>
<name>A0A3R8P8I5_9PSEU</name>
<dbReference type="PANTHER" id="PTHR48081:SF8">
    <property type="entry name" value="ALPHA_BETA HYDROLASE FOLD-3 DOMAIN-CONTAINING PROTEIN-RELATED"/>
    <property type="match status" value="1"/>
</dbReference>
<dbReference type="Pfam" id="PF07859">
    <property type="entry name" value="Abhydrolase_3"/>
    <property type="match status" value="1"/>
</dbReference>
<dbReference type="GO" id="GO:0016787">
    <property type="term" value="F:hydrolase activity"/>
    <property type="evidence" value="ECO:0007669"/>
    <property type="project" value="UniProtKB-KW"/>
</dbReference>
<dbReference type="AlphaFoldDB" id="A0A3R8P8I5"/>
<sequence length="309" mass="32901">MHLDPELAAAVPALPDLHIHDLDGARARMAELAAKAAQPISDAVTTTDHEVPHGEDVRVPVRVFRPAGAAAALPAVLLLHGGGFVMGSIDSLTAQAADLCEHLPAVVVAVDYRWAPERPYPAAVRDCEAVLDWTASQSASLGVDAERIAVHGMSAGGGLAAALTLLVRDHGGPPVRFQVLDAPEVDDRVETHSARVFQETPLWNHSDAVLSWRHYLRGWNGEVPAYAAPARAHDLSRLPPAYVSVYENDPLRDEGLAYASGLLRAGVSVELHLFPGTFHRSAVLTGAAVSRRQAGETLDALRRALHPPA</sequence>
<accession>A0A3R8P8I5</accession>
<evidence type="ECO:0000313" key="3">
    <source>
        <dbReference type="EMBL" id="RRO18686.1"/>
    </source>
</evidence>
<dbReference type="Gene3D" id="3.40.50.1820">
    <property type="entry name" value="alpha/beta hydrolase"/>
    <property type="match status" value="1"/>
</dbReference>
<evidence type="ECO:0000256" key="1">
    <source>
        <dbReference type="ARBA" id="ARBA00022801"/>
    </source>
</evidence>
<proteinExistence type="predicted"/>
<dbReference type="EMBL" id="RSAA01000006">
    <property type="protein sequence ID" value="RRO18686.1"/>
    <property type="molecule type" value="Genomic_DNA"/>
</dbReference>
<dbReference type="InterPro" id="IPR029058">
    <property type="entry name" value="AB_hydrolase_fold"/>
</dbReference>
<evidence type="ECO:0000259" key="2">
    <source>
        <dbReference type="Pfam" id="PF07859"/>
    </source>
</evidence>
<dbReference type="Proteomes" id="UP000274515">
    <property type="component" value="Unassembled WGS sequence"/>
</dbReference>
<keyword evidence="4" id="KW-1185">Reference proteome</keyword>
<reference evidence="3 4" key="1">
    <citation type="submission" date="2018-11" db="EMBL/GenBank/DDBJ databases">
        <title>Saccharopolyspora rhizosphaerae sp. nov., an actinomycete isolated from rhizosphere soil in Thailand.</title>
        <authorList>
            <person name="Intra B."/>
            <person name="Euanorasetr J."/>
            <person name="Take A."/>
            <person name="Inahashi Y."/>
            <person name="Mori M."/>
            <person name="Panbangred W."/>
            <person name="Matsumoto A."/>
        </authorList>
    </citation>
    <scope>NUCLEOTIDE SEQUENCE [LARGE SCALE GENOMIC DNA]</scope>
    <source>
        <strain evidence="3 4">H219</strain>
    </source>
</reference>
<keyword evidence="1 3" id="KW-0378">Hydrolase</keyword>
<dbReference type="OrthoDB" id="3206739at2"/>
<protein>
    <submittedName>
        <fullName evidence="3">Alpha/beta hydrolase</fullName>
    </submittedName>
</protein>
<organism evidence="3 4">
    <name type="scientific">Saccharopolyspora rhizosphaerae</name>
    <dbReference type="NCBI Taxonomy" id="2492662"/>
    <lineage>
        <taxon>Bacteria</taxon>
        <taxon>Bacillati</taxon>
        <taxon>Actinomycetota</taxon>
        <taxon>Actinomycetes</taxon>
        <taxon>Pseudonocardiales</taxon>
        <taxon>Pseudonocardiaceae</taxon>
        <taxon>Saccharopolyspora</taxon>
    </lineage>
</organism>
<dbReference type="InterPro" id="IPR050300">
    <property type="entry name" value="GDXG_lipolytic_enzyme"/>
</dbReference>
<comment type="caution">
    <text evidence="3">The sequence shown here is derived from an EMBL/GenBank/DDBJ whole genome shotgun (WGS) entry which is preliminary data.</text>
</comment>
<dbReference type="RefSeq" id="WP_125089185.1">
    <property type="nucleotide sequence ID" value="NZ_RSAA01000006.1"/>
</dbReference>
<dbReference type="PANTHER" id="PTHR48081">
    <property type="entry name" value="AB HYDROLASE SUPERFAMILY PROTEIN C4A8.06C"/>
    <property type="match status" value="1"/>
</dbReference>
<feature type="domain" description="Alpha/beta hydrolase fold-3" evidence="2">
    <location>
        <begin position="76"/>
        <end position="280"/>
    </location>
</feature>
<gene>
    <name evidence="3" type="ORF">EIL87_06115</name>
</gene>